<feature type="region of interest" description="Disordered" evidence="2">
    <location>
        <begin position="191"/>
        <end position="212"/>
    </location>
</feature>
<feature type="region of interest" description="Disordered" evidence="2">
    <location>
        <begin position="521"/>
        <end position="562"/>
    </location>
</feature>
<evidence type="ECO:0000313" key="4">
    <source>
        <dbReference type="EMBL" id="KAA3672340.1"/>
    </source>
</evidence>
<gene>
    <name evidence="4" type="ORF">DEA37_0009858</name>
</gene>
<evidence type="ECO:0000259" key="3">
    <source>
        <dbReference type="PROSITE" id="PS50158"/>
    </source>
</evidence>
<keyword evidence="1" id="KW-0863">Zinc-finger</keyword>
<sequence length="562" mass="62881">MTSSWHGAESDSSSPLTNINNGTVNLRKNSVRSGVSISSFKDESDSDGFTVNRQPDVETRFVTSDSSSVVSISSTCSSATLLLNKQSPSSHWDAADIVLGVADHSISSLCSLNDSAVIAERLSASSAPGHSKQECPLLDRLRHSVCNRCGLDGHQSHDCRCEPFRSNFIGHPPRRRVLVYDRMDVYRKQKKSALGARSQLAKSGKRKDVHKKKKKMLAPLTSATKHQAAMSVFEEIKSARESLSADASVEQVNERLLDQVIRQENRTGSFTPAAFGCGPSAEIPKSSSDRIRSRRSRPTVDDEEAAFLPLNPNSKNWRTIPNLSSKARNRRLRRSKSLHTSPSAFVWITERTAAGRLNEGTVPTAASTSSQNWDDPLCAPDKHSAPPLFDMQQRWRSRSRDFASSSIPAGRLFKKRRRMSMPTHFDAYDQPDAVIQPSRTSVDSVVTRAPIKRKKRSKQMPPASKKKLPVITDLFAVKKKRKDRKARETVRSSLKNARQQGAKKTDWLQFVRKLPIVDSWESPSRHTASERNSFERNFNNGKIRKQKHKLRKSSSFSEHVDL</sequence>
<name>A0A5J4NAC7_9TREM</name>
<feature type="compositionally biased region" description="Basic residues" evidence="2">
    <location>
        <begin position="450"/>
        <end position="467"/>
    </location>
</feature>
<accession>A0A5J4NAC7</accession>
<dbReference type="InterPro" id="IPR001878">
    <property type="entry name" value="Znf_CCHC"/>
</dbReference>
<comment type="caution">
    <text evidence="4">The sequence shown here is derived from an EMBL/GenBank/DDBJ whole genome shotgun (WGS) entry which is preliminary data.</text>
</comment>
<feature type="compositionally biased region" description="Polar residues" evidence="2">
    <location>
        <begin position="311"/>
        <end position="326"/>
    </location>
</feature>
<feature type="region of interest" description="Disordered" evidence="2">
    <location>
        <begin position="439"/>
        <end position="467"/>
    </location>
</feature>
<evidence type="ECO:0000256" key="2">
    <source>
        <dbReference type="SAM" id="MobiDB-lite"/>
    </source>
</evidence>
<keyword evidence="1" id="KW-0862">Zinc</keyword>
<dbReference type="AlphaFoldDB" id="A0A5J4NAC7"/>
<feature type="compositionally biased region" description="Basic residues" evidence="2">
    <location>
        <begin position="327"/>
        <end position="337"/>
    </location>
</feature>
<feature type="compositionally biased region" description="Polar residues" evidence="2">
    <location>
        <begin position="553"/>
        <end position="562"/>
    </location>
</feature>
<feature type="region of interest" description="Disordered" evidence="2">
    <location>
        <begin position="479"/>
        <end position="504"/>
    </location>
</feature>
<evidence type="ECO:0000256" key="1">
    <source>
        <dbReference type="PROSITE-ProRule" id="PRU00047"/>
    </source>
</evidence>
<keyword evidence="5" id="KW-1185">Reference proteome</keyword>
<feature type="compositionally biased region" description="Basic residues" evidence="2">
    <location>
        <begin position="203"/>
        <end position="212"/>
    </location>
</feature>
<feature type="domain" description="CCHC-type" evidence="3">
    <location>
        <begin position="146"/>
        <end position="160"/>
    </location>
</feature>
<dbReference type="GO" id="GO:0003676">
    <property type="term" value="F:nucleic acid binding"/>
    <property type="evidence" value="ECO:0007669"/>
    <property type="project" value="InterPro"/>
</dbReference>
<proteinExistence type="predicted"/>
<dbReference type="Proteomes" id="UP000324629">
    <property type="component" value="Unassembled WGS sequence"/>
</dbReference>
<feature type="region of interest" description="Disordered" evidence="2">
    <location>
        <begin position="1"/>
        <end position="23"/>
    </location>
</feature>
<reference evidence="4 5" key="1">
    <citation type="journal article" date="2019" name="Gigascience">
        <title>Whole-genome sequence of the oriental lung fluke Paragonimus westermani.</title>
        <authorList>
            <person name="Oey H."/>
            <person name="Zakrzewski M."/>
            <person name="Narain K."/>
            <person name="Devi K.R."/>
            <person name="Agatsuma T."/>
            <person name="Nawaratna S."/>
            <person name="Gobert G.N."/>
            <person name="Jones M.K."/>
            <person name="Ragan M.A."/>
            <person name="McManus D.P."/>
            <person name="Krause L."/>
        </authorList>
    </citation>
    <scope>NUCLEOTIDE SEQUENCE [LARGE SCALE GENOMIC DNA]</scope>
    <source>
        <strain evidence="4 5">IND2009</strain>
    </source>
</reference>
<keyword evidence="1" id="KW-0479">Metal-binding</keyword>
<feature type="compositionally biased region" description="Basic residues" evidence="2">
    <location>
        <begin position="542"/>
        <end position="552"/>
    </location>
</feature>
<protein>
    <recommendedName>
        <fullName evidence="3">CCHC-type domain-containing protein</fullName>
    </recommendedName>
</protein>
<dbReference type="PROSITE" id="PS50158">
    <property type="entry name" value="ZF_CCHC"/>
    <property type="match status" value="1"/>
</dbReference>
<dbReference type="EMBL" id="QNGE01005025">
    <property type="protein sequence ID" value="KAA3672340.1"/>
    <property type="molecule type" value="Genomic_DNA"/>
</dbReference>
<dbReference type="GO" id="GO:0008270">
    <property type="term" value="F:zinc ion binding"/>
    <property type="evidence" value="ECO:0007669"/>
    <property type="project" value="UniProtKB-KW"/>
</dbReference>
<feature type="region of interest" description="Disordered" evidence="2">
    <location>
        <begin position="270"/>
        <end position="337"/>
    </location>
</feature>
<evidence type="ECO:0000313" key="5">
    <source>
        <dbReference type="Proteomes" id="UP000324629"/>
    </source>
</evidence>
<organism evidence="4 5">
    <name type="scientific">Paragonimus westermani</name>
    <dbReference type="NCBI Taxonomy" id="34504"/>
    <lineage>
        <taxon>Eukaryota</taxon>
        <taxon>Metazoa</taxon>
        <taxon>Spiralia</taxon>
        <taxon>Lophotrochozoa</taxon>
        <taxon>Platyhelminthes</taxon>
        <taxon>Trematoda</taxon>
        <taxon>Digenea</taxon>
        <taxon>Plagiorchiida</taxon>
        <taxon>Troglotremata</taxon>
        <taxon>Troglotrematidae</taxon>
        <taxon>Paragonimus</taxon>
    </lineage>
</organism>
<feature type="compositionally biased region" description="Basic and acidic residues" evidence="2">
    <location>
        <begin position="523"/>
        <end position="534"/>
    </location>
</feature>